<feature type="region of interest" description="Disordered" evidence="1">
    <location>
        <begin position="151"/>
        <end position="183"/>
    </location>
</feature>
<comment type="caution">
    <text evidence="2">The sequence shown here is derived from an EMBL/GenBank/DDBJ whole genome shotgun (WGS) entry which is preliminary data.</text>
</comment>
<evidence type="ECO:0000256" key="1">
    <source>
        <dbReference type="SAM" id="MobiDB-lite"/>
    </source>
</evidence>
<dbReference type="AlphaFoldDB" id="A0A939E1Z3"/>
<proteinExistence type="predicted"/>
<reference evidence="2" key="1">
    <citation type="submission" date="2021-03" db="EMBL/GenBank/DDBJ databases">
        <authorList>
            <person name="Sun Q."/>
        </authorList>
    </citation>
    <scope>NUCLEOTIDE SEQUENCE</scope>
    <source>
        <strain evidence="2">CCM 8862</strain>
    </source>
</reference>
<dbReference type="RefSeq" id="WP_207279716.1">
    <property type="nucleotide sequence ID" value="NZ_JAFLEQ010000017.1"/>
</dbReference>
<evidence type="ECO:0000313" key="3">
    <source>
        <dbReference type="Proteomes" id="UP000664332"/>
    </source>
</evidence>
<gene>
    <name evidence="2" type="ORF">JZY06_11615</name>
</gene>
<sequence length="183" mass="19680">MQQLSAGKIKKDNVSHCLAFGVLAAPTTVVFRRLRFGRDGTQTNGNKTIGRFRKIADDAMEPQKVNIIYGIVGSETADLPIPRGPLSGQIPPGRLLLPQQRSWPRDNIRDKHLAARMPLDSSAHRGPDGHGAAHIGHRLCVVLPAAGGTPAPGMAPPAAHIQPEEKKHRHQSVPAAAPFFSRA</sequence>
<dbReference type="Proteomes" id="UP000664332">
    <property type="component" value="Unassembled WGS sequence"/>
</dbReference>
<evidence type="ECO:0000313" key="2">
    <source>
        <dbReference type="EMBL" id="MBN9645253.1"/>
    </source>
</evidence>
<dbReference type="EMBL" id="JAFLEQ010000017">
    <property type="protein sequence ID" value="MBN9645253.1"/>
    <property type="molecule type" value="Genomic_DNA"/>
</dbReference>
<protein>
    <submittedName>
        <fullName evidence="2">Uncharacterized protein</fullName>
    </submittedName>
</protein>
<organism evidence="2 3">
    <name type="scientific">Corynebacterium mendelii</name>
    <dbReference type="NCBI Taxonomy" id="2765362"/>
    <lineage>
        <taxon>Bacteria</taxon>
        <taxon>Bacillati</taxon>
        <taxon>Actinomycetota</taxon>
        <taxon>Actinomycetes</taxon>
        <taxon>Mycobacteriales</taxon>
        <taxon>Corynebacteriaceae</taxon>
        <taxon>Corynebacterium</taxon>
    </lineage>
</organism>
<accession>A0A939E1Z3</accession>
<keyword evidence="3" id="KW-1185">Reference proteome</keyword>
<name>A0A939E1Z3_9CORY</name>